<organism evidence="1">
    <name type="scientific">Arundo donax</name>
    <name type="common">Giant reed</name>
    <name type="synonym">Donax arundinaceus</name>
    <dbReference type="NCBI Taxonomy" id="35708"/>
    <lineage>
        <taxon>Eukaryota</taxon>
        <taxon>Viridiplantae</taxon>
        <taxon>Streptophyta</taxon>
        <taxon>Embryophyta</taxon>
        <taxon>Tracheophyta</taxon>
        <taxon>Spermatophyta</taxon>
        <taxon>Magnoliopsida</taxon>
        <taxon>Liliopsida</taxon>
        <taxon>Poales</taxon>
        <taxon>Poaceae</taxon>
        <taxon>PACMAD clade</taxon>
        <taxon>Arundinoideae</taxon>
        <taxon>Arundineae</taxon>
        <taxon>Arundo</taxon>
    </lineage>
</organism>
<proteinExistence type="predicted"/>
<reference evidence="1" key="2">
    <citation type="journal article" date="2015" name="Data Brief">
        <title>Shoot transcriptome of the giant reed, Arundo donax.</title>
        <authorList>
            <person name="Barrero R.A."/>
            <person name="Guerrero F.D."/>
            <person name="Moolhuijzen P."/>
            <person name="Goolsby J.A."/>
            <person name="Tidwell J."/>
            <person name="Bellgard S.E."/>
            <person name="Bellgard M.I."/>
        </authorList>
    </citation>
    <scope>NUCLEOTIDE SEQUENCE</scope>
    <source>
        <tissue evidence="1">Shoot tissue taken approximately 20 cm above the soil surface</tissue>
    </source>
</reference>
<reference evidence="1" key="1">
    <citation type="submission" date="2014-09" db="EMBL/GenBank/DDBJ databases">
        <authorList>
            <person name="Magalhaes I.L.F."/>
            <person name="Oliveira U."/>
            <person name="Santos F.R."/>
            <person name="Vidigal T.H.D.A."/>
            <person name="Brescovit A.D."/>
            <person name="Santos A.J."/>
        </authorList>
    </citation>
    <scope>NUCLEOTIDE SEQUENCE</scope>
    <source>
        <tissue evidence="1">Shoot tissue taken approximately 20 cm above the soil surface</tissue>
    </source>
</reference>
<dbReference type="AlphaFoldDB" id="A0A0A9EI96"/>
<sequence length="27" mass="2883">MSSPSAISYRIVRSASAATAAARRDRM</sequence>
<evidence type="ECO:0000313" key="1">
    <source>
        <dbReference type="EMBL" id="JAD99811.1"/>
    </source>
</evidence>
<accession>A0A0A9EI96</accession>
<dbReference type="EMBL" id="GBRH01198084">
    <property type="protein sequence ID" value="JAD99811.1"/>
    <property type="molecule type" value="Transcribed_RNA"/>
</dbReference>
<name>A0A0A9EI96_ARUDO</name>
<protein>
    <submittedName>
        <fullName evidence="1">Uncharacterized protein</fullName>
    </submittedName>
</protein>